<name>A0A0J9EG53_9RHOB</name>
<evidence type="ECO:0000313" key="2">
    <source>
        <dbReference type="Proteomes" id="UP000037178"/>
    </source>
</evidence>
<evidence type="ECO:0000313" key="1">
    <source>
        <dbReference type="EMBL" id="KMW60644.1"/>
    </source>
</evidence>
<comment type="caution">
    <text evidence="1">The sequence shown here is derived from an EMBL/GenBank/DDBJ whole genome shotgun (WGS) entry which is preliminary data.</text>
</comment>
<dbReference type="STRING" id="1675527.AIOL_000808"/>
<reference evidence="1 2" key="1">
    <citation type="submission" date="2015-06" db="EMBL/GenBank/DDBJ databases">
        <title>Draft genome sequence of an Alphaproteobacteria species associated to the Mediterranean sponge Oscarella lobularis.</title>
        <authorList>
            <person name="Jourda C."/>
            <person name="Santini S."/>
            <person name="Claverie J.-M."/>
        </authorList>
    </citation>
    <scope>NUCLEOTIDE SEQUENCE [LARGE SCALE GENOMIC DNA]</scope>
    <source>
        <strain evidence="1">IGS</strain>
    </source>
</reference>
<dbReference type="EMBL" id="LFTY01000001">
    <property type="protein sequence ID" value="KMW60644.1"/>
    <property type="molecule type" value="Genomic_DNA"/>
</dbReference>
<accession>A0A0J9EG53</accession>
<proteinExistence type="predicted"/>
<dbReference type="RefSeq" id="WP_160314400.1">
    <property type="nucleotide sequence ID" value="NZ_LFTY01000001.1"/>
</dbReference>
<dbReference type="PATRIC" id="fig|1675527.3.peg.865"/>
<protein>
    <submittedName>
        <fullName evidence="1">Uncharacterized protein</fullName>
    </submittedName>
</protein>
<keyword evidence="2" id="KW-1185">Reference proteome</keyword>
<dbReference type="Proteomes" id="UP000037178">
    <property type="component" value="Unassembled WGS sequence"/>
</dbReference>
<dbReference type="AlphaFoldDB" id="A0A0J9EG53"/>
<organism evidence="1 2">
    <name type="scientific">Candidatus Rhodobacter oscarellae</name>
    <dbReference type="NCBI Taxonomy" id="1675527"/>
    <lineage>
        <taxon>Bacteria</taxon>
        <taxon>Pseudomonadati</taxon>
        <taxon>Pseudomonadota</taxon>
        <taxon>Alphaproteobacteria</taxon>
        <taxon>Rhodobacterales</taxon>
        <taxon>Rhodobacter group</taxon>
        <taxon>Rhodobacter</taxon>
    </lineage>
</organism>
<sequence>MSSSEGAMIGQIDATACVEVRREVDGDRLRVLLRPRRICEAGAGG</sequence>
<gene>
    <name evidence="1" type="ORF">AIOL_000808</name>
</gene>